<dbReference type="InterPro" id="IPR039793">
    <property type="entry name" value="UROS/Hem4"/>
</dbReference>
<feature type="domain" description="Tetrapyrrole biosynthesis uroporphyrinogen III synthase" evidence="1">
    <location>
        <begin position="20"/>
        <end position="249"/>
    </location>
</feature>
<evidence type="ECO:0000313" key="2">
    <source>
        <dbReference type="EMBL" id="MBL0406943.1"/>
    </source>
</evidence>
<dbReference type="InterPro" id="IPR003754">
    <property type="entry name" value="4pyrrol_synth_uPrphyn_synth"/>
</dbReference>
<dbReference type="PANTHER" id="PTHR40082:SF1">
    <property type="entry name" value="BLR5956 PROTEIN"/>
    <property type="match status" value="1"/>
</dbReference>
<name>A0A936ZLR6_9HYPH</name>
<dbReference type="InterPro" id="IPR036108">
    <property type="entry name" value="4pyrrol_syn_uPrphyn_synt_sf"/>
</dbReference>
<dbReference type="Gene3D" id="3.40.50.10090">
    <property type="match status" value="2"/>
</dbReference>
<dbReference type="CDD" id="cd06578">
    <property type="entry name" value="HemD"/>
    <property type="match status" value="1"/>
</dbReference>
<dbReference type="RefSeq" id="WP_202063802.1">
    <property type="nucleotide sequence ID" value="NZ_JAEQMY010000056.1"/>
</dbReference>
<dbReference type="Proteomes" id="UP000605848">
    <property type="component" value="Unassembled WGS sequence"/>
</dbReference>
<gene>
    <name evidence="2" type="ORF">JKG68_23685</name>
</gene>
<reference evidence="2" key="1">
    <citation type="submission" date="2021-01" db="EMBL/GenBank/DDBJ databases">
        <title>Microvirga sp.</title>
        <authorList>
            <person name="Kim M.K."/>
        </authorList>
    </citation>
    <scope>NUCLEOTIDE SEQUENCE</scope>
    <source>
        <strain evidence="2">5420S-16</strain>
    </source>
</reference>
<dbReference type="GO" id="GO:0006780">
    <property type="term" value="P:uroporphyrinogen III biosynthetic process"/>
    <property type="evidence" value="ECO:0007669"/>
    <property type="project" value="InterPro"/>
</dbReference>
<dbReference type="AlphaFoldDB" id="A0A936ZLR6"/>
<dbReference type="EMBL" id="JAEQMY010000056">
    <property type="protein sequence ID" value="MBL0406943.1"/>
    <property type="molecule type" value="Genomic_DNA"/>
</dbReference>
<evidence type="ECO:0000313" key="3">
    <source>
        <dbReference type="Proteomes" id="UP000605848"/>
    </source>
</evidence>
<accession>A0A936ZLR6</accession>
<dbReference type="GO" id="GO:0004852">
    <property type="term" value="F:uroporphyrinogen-III synthase activity"/>
    <property type="evidence" value="ECO:0007669"/>
    <property type="project" value="InterPro"/>
</dbReference>
<protein>
    <submittedName>
        <fullName evidence="2">Uroporphyrinogen-III synthase</fullName>
    </submittedName>
</protein>
<proteinExistence type="predicted"/>
<dbReference type="PANTHER" id="PTHR40082">
    <property type="entry name" value="BLR5956 PROTEIN"/>
    <property type="match status" value="1"/>
</dbReference>
<dbReference type="SUPFAM" id="SSF69618">
    <property type="entry name" value="HemD-like"/>
    <property type="match status" value="1"/>
</dbReference>
<organism evidence="2 3">
    <name type="scientific">Microvirga aerilata</name>
    <dbReference type="NCBI Taxonomy" id="670292"/>
    <lineage>
        <taxon>Bacteria</taxon>
        <taxon>Pseudomonadati</taxon>
        <taxon>Pseudomonadota</taxon>
        <taxon>Alphaproteobacteria</taxon>
        <taxon>Hyphomicrobiales</taxon>
        <taxon>Methylobacteriaceae</taxon>
        <taxon>Microvirga</taxon>
    </lineage>
</organism>
<dbReference type="Pfam" id="PF02602">
    <property type="entry name" value="HEM4"/>
    <property type="match status" value="1"/>
</dbReference>
<keyword evidence="3" id="KW-1185">Reference proteome</keyword>
<sequence length="275" mass="29568">MLQGRKIAVPESRELDLFVNMLERQGAIAVRCPLVSIHDVEDAAPVQAWLERLSAGQHDSLVLYTGEGLARLLAFAQRGGIEAEVIAGLRRTRKIVRGPKPAKVLRSIGLSPDVTAEEPTTSGLIATLSALDLNGSCVGVQLYPGGEDLLAGFLKQARAKADPILCYRYASDEEDERVAHLIDELVTGDIDLIAFTSTAQVRRLQEVARRFGRASELDAAMRRALIAAVGPVTGHAIEEAGWPVAAMPQDSFHLKPMVAALSRKLAADVSPLPLV</sequence>
<comment type="caution">
    <text evidence="2">The sequence shown here is derived from an EMBL/GenBank/DDBJ whole genome shotgun (WGS) entry which is preliminary data.</text>
</comment>
<evidence type="ECO:0000259" key="1">
    <source>
        <dbReference type="Pfam" id="PF02602"/>
    </source>
</evidence>